<comment type="caution">
    <text evidence="2">The sequence shown here is derived from an EMBL/GenBank/DDBJ whole genome shotgun (WGS) entry which is preliminary data.</text>
</comment>
<dbReference type="Proteomes" id="UP001437256">
    <property type="component" value="Unassembled WGS sequence"/>
</dbReference>
<evidence type="ECO:0000313" key="3">
    <source>
        <dbReference type="Proteomes" id="UP001437256"/>
    </source>
</evidence>
<evidence type="ECO:0000313" key="2">
    <source>
        <dbReference type="EMBL" id="KAL0057567.1"/>
    </source>
</evidence>
<feature type="compositionally biased region" description="Low complexity" evidence="1">
    <location>
        <begin position="316"/>
        <end position="330"/>
    </location>
</feature>
<evidence type="ECO:0000256" key="1">
    <source>
        <dbReference type="SAM" id="MobiDB-lite"/>
    </source>
</evidence>
<reference evidence="2 3" key="1">
    <citation type="submission" date="2024-05" db="EMBL/GenBank/DDBJ databases">
        <title>A draft genome resource for the thread blight pathogen Marasmius tenuissimus strain MS-2.</title>
        <authorList>
            <person name="Yulfo-Soto G.E."/>
            <person name="Baruah I.K."/>
            <person name="Amoako-Attah I."/>
            <person name="Bukari Y."/>
            <person name="Meinhardt L.W."/>
            <person name="Bailey B.A."/>
            <person name="Cohen S.P."/>
        </authorList>
    </citation>
    <scope>NUCLEOTIDE SEQUENCE [LARGE SCALE GENOMIC DNA]</scope>
    <source>
        <strain evidence="2 3">MS-2</strain>
    </source>
</reference>
<protein>
    <submittedName>
        <fullName evidence="2">Uncharacterized protein</fullName>
    </submittedName>
</protein>
<feature type="compositionally biased region" description="Basic and acidic residues" evidence="1">
    <location>
        <begin position="339"/>
        <end position="356"/>
    </location>
</feature>
<name>A0ABR2ZAR8_9AGAR</name>
<proteinExistence type="predicted"/>
<gene>
    <name evidence="2" type="ORF">AAF712_015789</name>
</gene>
<sequence length="380" mass="42609">MAYHVAEKYQYIESYQYAIMMAVLGGLCAFVQQDTPSLGDRILPMQQPTIAPYELSHLYSIRDITSCSPDIVLMLCGITTIDGRRQAGLREIALIVMEMKRLTGGNFSLESEDQERIKVNWDEPGAKVKALHVLQSTLGQIFSQAICTLASYKSQEVLHHFFVCGSYFSVIIFKRCSDFDALLKEYDIHFVQDEGPANTQISEKIMIDFFFNPEKGRPMPTFTVYNEEMFEFDGQLFKPSVAFRAALKDALDAHGVKFQLSEPFLDLGNASLEQIETTRESGEGLFKKWLFSKSQPTPLDESSDADNTTKDPNFSPSPSLQSSSGQSQASVDDLWELDGEGRAIGDTTRKHERETSADPLEANTSQPDSPRRPVKNSCTK</sequence>
<accession>A0ABR2ZAR8</accession>
<feature type="region of interest" description="Disordered" evidence="1">
    <location>
        <begin position="295"/>
        <end position="380"/>
    </location>
</feature>
<dbReference type="EMBL" id="JBBXMP010000493">
    <property type="protein sequence ID" value="KAL0057567.1"/>
    <property type="molecule type" value="Genomic_DNA"/>
</dbReference>
<keyword evidence="3" id="KW-1185">Reference proteome</keyword>
<organism evidence="2 3">
    <name type="scientific">Marasmius tenuissimus</name>
    <dbReference type="NCBI Taxonomy" id="585030"/>
    <lineage>
        <taxon>Eukaryota</taxon>
        <taxon>Fungi</taxon>
        <taxon>Dikarya</taxon>
        <taxon>Basidiomycota</taxon>
        <taxon>Agaricomycotina</taxon>
        <taxon>Agaricomycetes</taxon>
        <taxon>Agaricomycetidae</taxon>
        <taxon>Agaricales</taxon>
        <taxon>Marasmiineae</taxon>
        <taxon>Marasmiaceae</taxon>
        <taxon>Marasmius</taxon>
    </lineage>
</organism>